<dbReference type="SUPFAM" id="SSF56349">
    <property type="entry name" value="DNA breaking-rejoining enzymes"/>
    <property type="match status" value="1"/>
</dbReference>
<comment type="caution">
    <text evidence="1">The sequence shown here is derived from an EMBL/GenBank/DDBJ whole genome shotgun (WGS) entry which is preliminary data.</text>
</comment>
<reference evidence="1 2" key="1">
    <citation type="submission" date="2024-02" db="EMBL/GenBank/DDBJ databases">
        <authorList>
            <person name="Chen Y."/>
            <person name="Shah S."/>
            <person name="Dougan E. K."/>
            <person name="Thang M."/>
            <person name="Chan C."/>
        </authorList>
    </citation>
    <scope>NUCLEOTIDE SEQUENCE [LARGE SCALE GENOMIC DNA]</scope>
</reference>
<evidence type="ECO:0000313" key="1">
    <source>
        <dbReference type="EMBL" id="CAK8996317.1"/>
    </source>
</evidence>
<sequence length="752" mass="83498">MGDNLAVEIAQAAHSTVLRVLCSAMRSHEVLKYRCPIPRSDFVELLAIDDHVGIQRLLMAMFREHPALRDTEVFGEATNAYERVGLVLHEKKRKRGQTQGVILGADFDGGKGLPTNQPFCLSRQSRNELLLLAALGSTAQSDLRTTYSNKIYMTDASPTWGAVCQAPIEPAATAELWRHSEQRGFYTRLKDPAAAVLAELGVPAESDEMYAHDPYDSTHRSVPKIIPQQLKEGILFDCCELFRGVGNWTLVHKSRGLHCHDGFNIDGRRLRYDDLADKAVFAELMGLAARGVVRTSVAAFSASYPLRVVHQMASGSLAARAGIVESKPVAAQVRSLYEVGLADSFVGMLDSRVTIGAAAKGRSSSYALTRVLKGSVAYIIEGGLYPGLSHCYSEDNRADDPTRYRSVRGPSREKPAWFLALERGDPTLFDAVCASAKFEKNPARWLRFLLLLAGDIEPHPGPNARGPLDLQVGFAPAPAQRMDKCLQLFQDWCEDDLRIDWSVLTSDVHALVMALRAYGMFCFQTGMPRYHFVYAITAIQDRWPQSKPWMTPAWQIDRKWQIHEPGACRAVLPPSVIRAAACVAALWGWLNWAAMLLLGFSAMLHPSELLALFRKDLIFPSDVSFDSPSLYVRVRDPKTARFARRQHSRVDDREVIALLEQLNGLLQPSAKLYPESMSVFRRQWNAVLMRLGLPVKQSSHGATPGVLRGSGATYLYHQTEDLAWDGAGALAYANHFVTSRAGDVVFENQFTE</sequence>
<keyword evidence="2" id="KW-1185">Reference proteome</keyword>
<name>A0ABP0I2U5_9DINO</name>
<protein>
    <recommendedName>
        <fullName evidence="3">RNA-dependent RNA polymerase</fullName>
    </recommendedName>
</protein>
<dbReference type="EMBL" id="CAXAMM010002481">
    <property type="protein sequence ID" value="CAK8996317.1"/>
    <property type="molecule type" value="Genomic_DNA"/>
</dbReference>
<accession>A0ABP0I2U5</accession>
<organism evidence="1 2">
    <name type="scientific">Durusdinium trenchii</name>
    <dbReference type="NCBI Taxonomy" id="1381693"/>
    <lineage>
        <taxon>Eukaryota</taxon>
        <taxon>Sar</taxon>
        <taxon>Alveolata</taxon>
        <taxon>Dinophyceae</taxon>
        <taxon>Suessiales</taxon>
        <taxon>Symbiodiniaceae</taxon>
        <taxon>Durusdinium</taxon>
    </lineage>
</organism>
<gene>
    <name evidence="1" type="ORF">SCF082_LOCUS4736</name>
</gene>
<dbReference type="Proteomes" id="UP001642464">
    <property type="component" value="Unassembled WGS sequence"/>
</dbReference>
<evidence type="ECO:0000313" key="2">
    <source>
        <dbReference type="Proteomes" id="UP001642464"/>
    </source>
</evidence>
<dbReference type="InterPro" id="IPR011010">
    <property type="entry name" value="DNA_brk_join_enz"/>
</dbReference>
<proteinExistence type="predicted"/>
<evidence type="ECO:0008006" key="3">
    <source>
        <dbReference type="Google" id="ProtNLM"/>
    </source>
</evidence>